<evidence type="ECO:0000256" key="1">
    <source>
        <dbReference type="SAM" id="Phobius"/>
    </source>
</evidence>
<name>A0A369WGA5_9GAMM</name>
<organism evidence="2 3">
    <name type="scientific">Motiliproteus coralliicola</name>
    <dbReference type="NCBI Taxonomy" id="2283196"/>
    <lineage>
        <taxon>Bacteria</taxon>
        <taxon>Pseudomonadati</taxon>
        <taxon>Pseudomonadota</taxon>
        <taxon>Gammaproteobacteria</taxon>
        <taxon>Oceanospirillales</taxon>
        <taxon>Oceanospirillaceae</taxon>
        <taxon>Motiliproteus</taxon>
    </lineage>
</organism>
<gene>
    <name evidence="2" type="ORF">DV711_12605</name>
</gene>
<dbReference type="EMBL" id="QQOH01000003">
    <property type="protein sequence ID" value="RDE19714.1"/>
    <property type="molecule type" value="Genomic_DNA"/>
</dbReference>
<keyword evidence="1" id="KW-0472">Membrane</keyword>
<feature type="transmembrane region" description="Helical" evidence="1">
    <location>
        <begin position="145"/>
        <end position="164"/>
    </location>
</feature>
<keyword evidence="1" id="KW-1133">Transmembrane helix</keyword>
<feature type="transmembrane region" description="Helical" evidence="1">
    <location>
        <begin position="38"/>
        <end position="60"/>
    </location>
</feature>
<keyword evidence="3" id="KW-1185">Reference proteome</keyword>
<dbReference type="AlphaFoldDB" id="A0A369WGA5"/>
<dbReference type="RefSeq" id="WP_114696060.1">
    <property type="nucleotide sequence ID" value="NZ_QQOH01000003.1"/>
</dbReference>
<feature type="transmembrane region" description="Helical" evidence="1">
    <location>
        <begin position="104"/>
        <end position="124"/>
    </location>
</feature>
<evidence type="ECO:0000313" key="2">
    <source>
        <dbReference type="EMBL" id="RDE19714.1"/>
    </source>
</evidence>
<dbReference type="OrthoDB" id="9838034at2"/>
<protein>
    <submittedName>
        <fullName evidence="2">Uncharacterized protein</fullName>
    </submittedName>
</protein>
<keyword evidence="1" id="KW-0812">Transmembrane</keyword>
<proteinExistence type="predicted"/>
<sequence>MKKFNVNAVNIMRNVVVALGLFTGWKLSFIQDFQYFKLINLIGLLYDIVAVLLLSYAILTNEKIQEQIAHKVAMFIIMLSLFFPASTLGGSVLAALFIENFNSEIIMAIVIFSAISGAPSVFLFGSPAFEPVGGVALEPKKRIKILGSMLLVLGFLFQIIAAFGDLVSGA</sequence>
<reference evidence="2 3" key="1">
    <citation type="submission" date="2018-07" db="EMBL/GenBank/DDBJ databases">
        <title>Motiliproteus coralliicola sp. nov., a bacterium isolated from Coral.</title>
        <authorList>
            <person name="Wang G."/>
        </authorList>
    </citation>
    <scope>NUCLEOTIDE SEQUENCE [LARGE SCALE GENOMIC DNA]</scope>
    <source>
        <strain evidence="2 3">C34</strain>
    </source>
</reference>
<feature type="transmembrane region" description="Helical" evidence="1">
    <location>
        <begin position="72"/>
        <end position="98"/>
    </location>
</feature>
<accession>A0A369WGA5</accession>
<evidence type="ECO:0000313" key="3">
    <source>
        <dbReference type="Proteomes" id="UP000253769"/>
    </source>
</evidence>
<dbReference type="Proteomes" id="UP000253769">
    <property type="component" value="Unassembled WGS sequence"/>
</dbReference>
<comment type="caution">
    <text evidence="2">The sequence shown here is derived from an EMBL/GenBank/DDBJ whole genome shotgun (WGS) entry which is preliminary data.</text>
</comment>